<dbReference type="InterPro" id="IPR036754">
    <property type="entry name" value="YbaK/aa-tRNA-synt-asso_dom_sf"/>
</dbReference>
<comment type="caution">
    <text evidence="2">The sequence shown here is derived from an EMBL/GenBank/DDBJ whole genome shotgun (WGS) entry which is preliminary data.</text>
</comment>
<reference evidence="2" key="1">
    <citation type="submission" date="2017-08" db="EMBL/GenBank/DDBJ databases">
        <authorList>
            <person name="Polle J.E."/>
            <person name="Barry K."/>
            <person name="Cushman J."/>
            <person name="Schmutz J."/>
            <person name="Tran D."/>
            <person name="Hathwaick L.T."/>
            <person name="Yim W.C."/>
            <person name="Jenkins J."/>
            <person name="Mckie-Krisberg Z.M."/>
            <person name="Prochnik S."/>
            <person name="Lindquist E."/>
            <person name="Dockter R.B."/>
            <person name="Adam C."/>
            <person name="Molina H."/>
            <person name="Bunkerborg J."/>
            <person name="Jin E."/>
            <person name="Buchheim M."/>
            <person name="Magnuson J."/>
        </authorList>
    </citation>
    <scope>NUCLEOTIDE SEQUENCE</scope>
    <source>
        <strain evidence="2">CCAP 19/18</strain>
    </source>
</reference>
<dbReference type="PANTHER" id="PTHR30411:SF4">
    <property type="entry name" value="YBAK_AMINOACYL-TRNA SYNTHETASE-ASSOCIATED DOMAIN-CONTAINING PROTEIN"/>
    <property type="match status" value="1"/>
</dbReference>
<dbReference type="Proteomes" id="UP000815325">
    <property type="component" value="Unassembled WGS sequence"/>
</dbReference>
<evidence type="ECO:0000313" key="3">
    <source>
        <dbReference type="Proteomes" id="UP000815325"/>
    </source>
</evidence>
<evidence type="ECO:0000313" key="2">
    <source>
        <dbReference type="EMBL" id="KAF5838584.1"/>
    </source>
</evidence>
<feature type="compositionally biased region" description="Low complexity" evidence="1">
    <location>
        <begin position="17"/>
        <end position="27"/>
    </location>
</feature>
<dbReference type="EMBL" id="MU069573">
    <property type="protein sequence ID" value="KAF5838584.1"/>
    <property type="molecule type" value="Genomic_DNA"/>
</dbReference>
<evidence type="ECO:0008006" key="4">
    <source>
        <dbReference type="Google" id="ProtNLM"/>
    </source>
</evidence>
<accession>A0ABQ7GVE0</accession>
<sequence length="236" mass="26143">MASRAASLSNSSQTTVQGQQQQQQQQQKEPLAAGQPPLASDATPTHQRLHHELVHKGFSTFRFVRVPADYYEQPLEYRQAQLGAASVSHLCKSIFMENTRIHPSAIDPGDPLSPANWANPNNSRYYVILVQYAARLNADKLKKLVHQMNGSAFGKQFFNFRLAPEFVSHALSGYTHNAVTPIGMKASSVPMIMSHLITELQPDFFFLGAGETDLKVGLPANEFVAKYSPLVADITY</sequence>
<evidence type="ECO:0000256" key="1">
    <source>
        <dbReference type="SAM" id="MobiDB-lite"/>
    </source>
</evidence>
<dbReference type="Gene3D" id="3.90.960.10">
    <property type="entry name" value="YbaK/aminoacyl-tRNA synthetase-associated domain"/>
    <property type="match status" value="1"/>
</dbReference>
<name>A0ABQ7GVE0_DUNSA</name>
<gene>
    <name evidence="2" type="ORF">DUNSADRAFT_2568</name>
</gene>
<dbReference type="SUPFAM" id="SSF55826">
    <property type="entry name" value="YbaK/ProRS associated domain"/>
    <property type="match status" value="1"/>
</dbReference>
<protein>
    <recommendedName>
        <fullName evidence="4">YbaK/aminoacyl-tRNA synthetase-associated domain-containing protein</fullName>
    </recommendedName>
</protein>
<feature type="region of interest" description="Disordered" evidence="1">
    <location>
        <begin position="1"/>
        <end position="45"/>
    </location>
</feature>
<proteinExistence type="predicted"/>
<feature type="compositionally biased region" description="Polar residues" evidence="1">
    <location>
        <begin position="1"/>
        <end position="16"/>
    </location>
</feature>
<keyword evidence="3" id="KW-1185">Reference proteome</keyword>
<dbReference type="CDD" id="cd04332">
    <property type="entry name" value="YbaK_like"/>
    <property type="match status" value="1"/>
</dbReference>
<organism evidence="2 3">
    <name type="scientific">Dunaliella salina</name>
    <name type="common">Green alga</name>
    <name type="synonym">Protococcus salinus</name>
    <dbReference type="NCBI Taxonomy" id="3046"/>
    <lineage>
        <taxon>Eukaryota</taxon>
        <taxon>Viridiplantae</taxon>
        <taxon>Chlorophyta</taxon>
        <taxon>core chlorophytes</taxon>
        <taxon>Chlorophyceae</taxon>
        <taxon>CS clade</taxon>
        <taxon>Chlamydomonadales</taxon>
        <taxon>Dunaliellaceae</taxon>
        <taxon>Dunaliella</taxon>
    </lineage>
</organism>
<dbReference type="PANTHER" id="PTHR30411">
    <property type="entry name" value="CYTOPLASMIC PROTEIN"/>
    <property type="match status" value="1"/>
</dbReference>